<organism evidence="2">
    <name type="scientific">Camponotus floridanus</name>
    <name type="common">Florida carpenter ant</name>
    <dbReference type="NCBI Taxonomy" id="104421"/>
    <lineage>
        <taxon>Eukaryota</taxon>
        <taxon>Metazoa</taxon>
        <taxon>Ecdysozoa</taxon>
        <taxon>Arthropoda</taxon>
        <taxon>Hexapoda</taxon>
        <taxon>Insecta</taxon>
        <taxon>Pterygota</taxon>
        <taxon>Neoptera</taxon>
        <taxon>Endopterygota</taxon>
        <taxon>Hymenoptera</taxon>
        <taxon>Apocrita</taxon>
        <taxon>Aculeata</taxon>
        <taxon>Formicoidea</taxon>
        <taxon>Formicidae</taxon>
        <taxon>Formicinae</taxon>
        <taxon>Camponotus</taxon>
    </lineage>
</organism>
<dbReference type="AlphaFoldDB" id="E2AQA1"/>
<sequence>MIITRSAVTVAATVTTTTTTTTTKSTTTARWALLLKRDTLGRIYHNGQRRSTRTAALRSDASSAMLSRDCGRRALHGDDSSNSTDRISGSSTVIALALPYYYYYCYRYYCKYVAALLVDDEKENLLIASIPTQHKNADADNNEALVTAISDRRDGLRCCA</sequence>
<protein>
    <submittedName>
        <fullName evidence="1">Uncharacterized protein</fullName>
    </submittedName>
</protein>
<keyword evidence="2" id="KW-1185">Reference proteome</keyword>
<dbReference type="EMBL" id="GL441701">
    <property type="protein sequence ID" value="EFN64435.1"/>
    <property type="molecule type" value="Genomic_DNA"/>
</dbReference>
<evidence type="ECO:0000313" key="1">
    <source>
        <dbReference type="EMBL" id="EFN64435.1"/>
    </source>
</evidence>
<proteinExistence type="predicted"/>
<evidence type="ECO:0000313" key="2">
    <source>
        <dbReference type="Proteomes" id="UP000000311"/>
    </source>
</evidence>
<dbReference type="InParanoid" id="E2AQA1"/>
<dbReference type="Proteomes" id="UP000000311">
    <property type="component" value="Unassembled WGS sequence"/>
</dbReference>
<reference evidence="1 2" key="1">
    <citation type="journal article" date="2010" name="Science">
        <title>Genomic comparison of the ants Camponotus floridanus and Harpegnathos saltator.</title>
        <authorList>
            <person name="Bonasio R."/>
            <person name="Zhang G."/>
            <person name="Ye C."/>
            <person name="Mutti N.S."/>
            <person name="Fang X."/>
            <person name="Qin N."/>
            <person name="Donahue G."/>
            <person name="Yang P."/>
            <person name="Li Q."/>
            <person name="Li C."/>
            <person name="Zhang P."/>
            <person name="Huang Z."/>
            <person name="Berger S.L."/>
            <person name="Reinberg D."/>
            <person name="Wang J."/>
            <person name="Liebig J."/>
        </authorList>
    </citation>
    <scope>NUCLEOTIDE SEQUENCE [LARGE SCALE GENOMIC DNA]</scope>
    <source>
        <strain evidence="2">C129</strain>
    </source>
</reference>
<gene>
    <name evidence="1" type="ORF">EAG_00865</name>
</gene>
<name>E2AQA1_CAMFO</name>
<accession>E2AQA1</accession>
<dbReference type="OMA" id="ASIPTQH"/>